<keyword evidence="1" id="KW-0472">Membrane</keyword>
<dbReference type="Pfam" id="PF11146">
    <property type="entry name" value="DUF2905"/>
    <property type="match status" value="1"/>
</dbReference>
<keyword evidence="3" id="KW-1185">Reference proteome</keyword>
<reference evidence="2 3" key="1">
    <citation type="submission" date="2019-10" db="EMBL/GenBank/DDBJ databases">
        <title>Rudanella paleaurantiibacter sp. nov., isolated from sludge.</title>
        <authorList>
            <person name="Xu S.Q."/>
        </authorList>
    </citation>
    <scope>NUCLEOTIDE SEQUENCE [LARGE SCALE GENOMIC DNA]</scope>
    <source>
        <strain evidence="2 3">HX-22-17</strain>
    </source>
</reference>
<sequence length="78" mass="8631">MNTWLGKYLIIIGAALLVVGAVVYFVGDRWPTWLIPGRLPGDIRIEGKNGGGFYFPVVTCIVASILLNLLISLIRRLF</sequence>
<accession>A0A7J5U262</accession>
<feature type="transmembrane region" description="Helical" evidence="1">
    <location>
        <begin position="7"/>
        <end position="27"/>
    </location>
</feature>
<dbReference type="RefSeq" id="WP_152124030.1">
    <property type="nucleotide sequence ID" value="NZ_WELI01000003.1"/>
</dbReference>
<proteinExistence type="predicted"/>
<dbReference type="PANTHER" id="PTHR36443:SF1">
    <property type="entry name" value="BSR5223 PROTEIN"/>
    <property type="match status" value="1"/>
</dbReference>
<dbReference type="EMBL" id="WELI01000003">
    <property type="protein sequence ID" value="KAB7731044.1"/>
    <property type="molecule type" value="Genomic_DNA"/>
</dbReference>
<gene>
    <name evidence="2" type="ORF">F5984_09500</name>
</gene>
<keyword evidence="1" id="KW-1133">Transmembrane helix</keyword>
<protein>
    <submittedName>
        <fullName evidence="2">DUF2905 family protein</fullName>
    </submittedName>
</protein>
<dbReference type="AlphaFoldDB" id="A0A7J5U262"/>
<dbReference type="InterPro" id="IPR021320">
    <property type="entry name" value="DUF2905"/>
</dbReference>
<feature type="transmembrane region" description="Helical" evidence="1">
    <location>
        <begin position="53"/>
        <end position="74"/>
    </location>
</feature>
<evidence type="ECO:0000313" key="3">
    <source>
        <dbReference type="Proteomes" id="UP000488299"/>
    </source>
</evidence>
<dbReference type="Proteomes" id="UP000488299">
    <property type="component" value="Unassembled WGS sequence"/>
</dbReference>
<keyword evidence="1" id="KW-0812">Transmembrane</keyword>
<name>A0A7J5U262_9BACT</name>
<comment type="caution">
    <text evidence="2">The sequence shown here is derived from an EMBL/GenBank/DDBJ whole genome shotgun (WGS) entry which is preliminary data.</text>
</comment>
<organism evidence="2 3">
    <name type="scientific">Rudanella paleaurantiibacter</name>
    <dbReference type="NCBI Taxonomy" id="2614655"/>
    <lineage>
        <taxon>Bacteria</taxon>
        <taxon>Pseudomonadati</taxon>
        <taxon>Bacteroidota</taxon>
        <taxon>Cytophagia</taxon>
        <taxon>Cytophagales</taxon>
        <taxon>Cytophagaceae</taxon>
        <taxon>Rudanella</taxon>
    </lineage>
</organism>
<evidence type="ECO:0000256" key="1">
    <source>
        <dbReference type="SAM" id="Phobius"/>
    </source>
</evidence>
<evidence type="ECO:0000313" key="2">
    <source>
        <dbReference type="EMBL" id="KAB7731044.1"/>
    </source>
</evidence>
<dbReference type="PANTHER" id="PTHR36443">
    <property type="entry name" value="BSR5223 PROTEIN"/>
    <property type="match status" value="1"/>
</dbReference>